<evidence type="ECO:0000313" key="2">
    <source>
        <dbReference type="EMBL" id="PNT75603.1"/>
    </source>
</evidence>
<keyword evidence="4" id="KW-1185">Reference proteome</keyword>
<accession>A0A2K2DMV5</accession>
<keyword evidence="1" id="KW-1133">Transmembrane helix</keyword>
<organism evidence="2">
    <name type="scientific">Brachypodium distachyon</name>
    <name type="common">Purple false brome</name>
    <name type="synonym">Trachynia distachya</name>
    <dbReference type="NCBI Taxonomy" id="15368"/>
    <lineage>
        <taxon>Eukaryota</taxon>
        <taxon>Viridiplantae</taxon>
        <taxon>Streptophyta</taxon>
        <taxon>Embryophyta</taxon>
        <taxon>Tracheophyta</taxon>
        <taxon>Spermatophyta</taxon>
        <taxon>Magnoliopsida</taxon>
        <taxon>Liliopsida</taxon>
        <taxon>Poales</taxon>
        <taxon>Poaceae</taxon>
        <taxon>BOP clade</taxon>
        <taxon>Pooideae</taxon>
        <taxon>Stipodae</taxon>
        <taxon>Brachypodieae</taxon>
        <taxon>Brachypodium</taxon>
    </lineage>
</organism>
<dbReference type="AlphaFoldDB" id="A0A2K2DMV5"/>
<protein>
    <submittedName>
        <fullName evidence="2 3">Uncharacterized protein</fullName>
    </submittedName>
</protein>
<gene>
    <name evidence="2" type="ORF">BRADI_1g35483v3</name>
</gene>
<sequence>MYLPLHEKDDTSCHDFSECFQIPIPCWSTYNGKTSLQNSKGSFNILPTSFLASCKMFIFFNCWISNCLHECGPSRIYAIYKVILHVVVATIDGIIHFWSMPFS</sequence>
<evidence type="ECO:0000313" key="3">
    <source>
        <dbReference type="EnsemblPlants" id="PNT75603"/>
    </source>
</evidence>
<feature type="transmembrane region" description="Helical" evidence="1">
    <location>
        <begin position="76"/>
        <end position="98"/>
    </location>
</feature>
<dbReference type="EMBL" id="CM000880">
    <property type="protein sequence ID" value="PNT75603.1"/>
    <property type="molecule type" value="Genomic_DNA"/>
</dbReference>
<reference evidence="2 3" key="1">
    <citation type="journal article" date="2010" name="Nature">
        <title>Genome sequencing and analysis of the model grass Brachypodium distachyon.</title>
        <authorList>
            <consortium name="International Brachypodium Initiative"/>
        </authorList>
    </citation>
    <scope>NUCLEOTIDE SEQUENCE [LARGE SCALE GENOMIC DNA]</scope>
    <source>
        <strain evidence="2 3">Bd21</strain>
    </source>
</reference>
<reference evidence="3" key="3">
    <citation type="submission" date="2018-08" db="UniProtKB">
        <authorList>
            <consortium name="EnsemblPlants"/>
        </authorList>
    </citation>
    <scope>IDENTIFICATION</scope>
    <source>
        <strain evidence="3">cv. Bd21</strain>
    </source>
</reference>
<dbReference type="Gramene" id="PNT75603">
    <property type="protein sequence ID" value="PNT75603"/>
    <property type="gene ID" value="BRADI_1g35483v3"/>
</dbReference>
<evidence type="ECO:0000256" key="1">
    <source>
        <dbReference type="SAM" id="Phobius"/>
    </source>
</evidence>
<dbReference type="Proteomes" id="UP000008810">
    <property type="component" value="Chromosome 1"/>
</dbReference>
<dbReference type="EnsemblPlants" id="PNT75603">
    <property type="protein sequence ID" value="PNT75603"/>
    <property type="gene ID" value="BRADI_1g35483v3"/>
</dbReference>
<keyword evidence="1" id="KW-0812">Transmembrane</keyword>
<dbReference type="InParanoid" id="A0A2K2DMV5"/>
<proteinExistence type="predicted"/>
<evidence type="ECO:0000313" key="4">
    <source>
        <dbReference type="Proteomes" id="UP000008810"/>
    </source>
</evidence>
<reference evidence="2" key="2">
    <citation type="submission" date="2017-06" db="EMBL/GenBank/DDBJ databases">
        <title>WGS assembly of Brachypodium distachyon.</title>
        <authorList>
            <consortium name="The International Brachypodium Initiative"/>
            <person name="Lucas S."/>
            <person name="Harmon-Smith M."/>
            <person name="Lail K."/>
            <person name="Tice H."/>
            <person name="Grimwood J."/>
            <person name="Bruce D."/>
            <person name="Barry K."/>
            <person name="Shu S."/>
            <person name="Lindquist E."/>
            <person name="Wang M."/>
            <person name="Pitluck S."/>
            <person name="Vogel J.P."/>
            <person name="Garvin D.F."/>
            <person name="Mockler T.C."/>
            <person name="Schmutz J."/>
            <person name="Rokhsar D."/>
            <person name="Bevan M.W."/>
        </authorList>
    </citation>
    <scope>NUCLEOTIDE SEQUENCE</scope>
    <source>
        <strain evidence="2">Bd21</strain>
    </source>
</reference>
<name>A0A2K2DMV5_BRADI</name>
<feature type="transmembrane region" description="Helical" evidence="1">
    <location>
        <begin position="45"/>
        <end position="64"/>
    </location>
</feature>
<keyword evidence="1" id="KW-0472">Membrane</keyword>